<dbReference type="Pfam" id="PF03184">
    <property type="entry name" value="DDE_1"/>
    <property type="match status" value="1"/>
</dbReference>
<dbReference type="EMBL" id="CAKOFQ010006869">
    <property type="protein sequence ID" value="CAH1978091.1"/>
    <property type="molecule type" value="Genomic_DNA"/>
</dbReference>
<dbReference type="OrthoDB" id="6762378at2759"/>
<dbReference type="SUPFAM" id="SSF46689">
    <property type="entry name" value="Homeodomain-like"/>
    <property type="match status" value="1"/>
</dbReference>
<gene>
    <name evidence="4" type="ORF">ACAOBT_LOCUS13062</name>
</gene>
<reference evidence="4" key="1">
    <citation type="submission" date="2022-03" db="EMBL/GenBank/DDBJ databases">
        <authorList>
            <person name="Sayadi A."/>
        </authorList>
    </citation>
    <scope>NUCLEOTIDE SEQUENCE</scope>
</reference>
<dbReference type="PANTHER" id="PTHR19303:SF74">
    <property type="entry name" value="POGO TRANSPOSABLE ELEMENT WITH KRAB DOMAIN"/>
    <property type="match status" value="1"/>
</dbReference>
<comment type="subcellular location">
    <subcellularLocation>
        <location evidence="1">Nucleus</location>
    </subcellularLocation>
</comment>
<keyword evidence="5" id="KW-1185">Reference proteome</keyword>
<evidence type="ECO:0000259" key="3">
    <source>
        <dbReference type="PROSITE" id="PS51253"/>
    </source>
</evidence>
<dbReference type="PANTHER" id="PTHR19303">
    <property type="entry name" value="TRANSPOSON"/>
    <property type="match status" value="1"/>
</dbReference>
<feature type="domain" description="HTH CENPB-type" evidence="3">
    <location>
        <begin position="81"/>
        <end position="156"/>
    </location>
</feature>
<dbReference type="AlphaFoldDB" id="A0A9P0KTF7"/>
<accession>A0A9P0KTF7</accession>
<dbReference type="InterPro" id="IPR006600">
    <property type="entry name" value="HTH_CenpB_DNA-bd_dom"/>
</dbReference>
<dbReference type="Gene3D" id="1.10.10.60">
    <property type="entry name" value="Homeodomain-like"/>
    <property type="match status" value="1"/>
</dbReference>
<sequence length="348" mass="39499">MKVELTLCGCIPGKSRRAKMPKNDVKKSAGPSYTSEDIRRAVEDVANKNKTYRAAQELYGVPISVICQRLTGKRRTPIGSVARARKPALSAEVENTIERCILTRAQYGYPCDKNELQDLVKTYVESKELQTSFKNNRPGDDWYYDFLKRHPTLSVKKPELLQKLRKDARKPEVVYYNFYKILRQTLISKDLISPDKACFIYNADESGFPSDPSCLRPIGQKGRSLCRVSGGSGRENTTMVACIGADGSVLPPLVVFKGAAVQTRWVSEKGYPGTRYTTSSNGWMEEPQFFHWFTSTFIPHIQKVQEKLSLSQYALLIFDAHASHMSVRILEEAINNNYFDQTIKPFDR</sequence>
<dbReference type="PROSITE" id="PS51253">
    <property type="entry name" value="HTH_CENPB"/>
    <property type="match status" value="1"/>
</dbReference>
<dbReference type="Proteomes" id="UP001152888">
    <property type="component" value="Unassembled WGS sequence"/>
</dbReference>
<dbReference type="InterPro" id="IPR009057">
    <property type="entry name" value="Homeodomain-like_sf"/>
</dbReference>
<dbReference type="GO" id="GO:0003677">
    <property type="term" value="F:DNA binding"/>
    <property type="evidence" value="ECO:0007669"/>
    <property type="project" value="UniProtKB-KW"/>
</dbReference>
<protein>
    <recommendedName>
        <fullName evidence="3">HTH CENPB-type domain-containing protein</fullName>
    </recommendedName>
</protein>
<evidence type="ECO:0000313" key="5">
    <source>
        <dbReference type="Proteomes" id="UP001152888"/>
    </source>
</evidence>
<evidence type="ECO:0000256" key="1">
    <source>
        <dbReference type="ARBA" id="ARBA00004123"/>
    </source>
</evidence>
<organism evidence="4 5">
    <name type="scientific">Acanthoscelides obtectus</name>
    <name type="common">Bean weevil</name>
    <name type="synonym">Bruchus obtectus</name>
    <dbReference type="NCBI Taxonomy" id="200917"/>
    <lineage>
        <taxon>Eukaryota</taxon>
        <taxon>Metazoa</taxon>
        <taxon>Ecdysozoa</taxon>
        <taxon>Arthropoda</taxon>
        <taxon>Hexapoda</taxon>
        <taxon>Insecta</taxon>
        <taxon>Pterygota</taxon>
        <taxon>Neoptera</taxon>
        <taxon>Endopterygota</taxon>
        <taxon>Coleoptera</taxon>
        <taxon>Polyphaga</taxon>
        <taxon>Cucujiformia</taxon>
        <taxon>Chrysomeloidea</taxon>
        <taxon>Chrysomelidae</taxon>
        <taxon>Bruchinae</taxon>
        <taxon>Bruchini</taxon>
        <taxon>Acanthoscelides</taxon>
    </lineage>
</organism>
<comment type="caution">
    <text evidence="4">The sequence shown here is derived from an EMBL/GenBank/DDBJ whole genome shotgun (WGS) entry which is preliminary data.</text>
</comment>
<keyword evidence="2" id="KW-0238">DNA-binding</keyword>
<dbReference type="GO" id="GO:0005634">
    <property type="term" value="C:nucleus"/>
    <property type="evidence" value="ECO:0007669"/>
    <property type="project" value="UniProtKB-SubCell"/>
</dbReference>
<proteinExistence type="predicted"/>
<name>A0A9P0KTF7_ACAOB</name>
<evidence type="ECO:0000256" key="2">
    <source>
        <dbReference type="ARBA" id="ARBA00023125"/>
    </source>
</evidence>
<dbReference type="InterPro" id="IPR050863">
    <property type="entry name" value="CenT-Element_Derived"/>
</dbReference>
<dbReference type="InterPro" id="IPR004875">
    <property type="entry name" value="DDE_SF_endonuclease_dom"/>
</dbReference>
<evidence type="ECO:0000313" key="4">
    <source>
        <dbReference type="EMBL" id="CAH1978091.1"/>
    </source>
</evidence>